<sequence length="341" mass="40435">MTTNLAKNTYYPYVQKFFKKLRKFGLKFRYYCCAEYGSDFGRLHFHVILFSLSLNQKYRPYLVNTSPKKKRRKPRLQTYFEAELSTLLSDKYKIGFVEKVQECNAEAARYVTKYVCKCQADEEHDKCPFHRQSLGLGTQWLYKNKELIGREEIEPIMPNNQRGDFTYFCPIPKYYRTKFIKAYGNYLQRCINLVNTNDDTYRSQLHSEPVRYPDLFNFKLDSDYGIYKGDINARFRQQTTPLCYSGMDTPPVRDEFSDDRLDGLSLDFSENPLPVNSEWPDLTILFPNGAYVLLTIHENCDIRQKYQICKYIQAIFNLRYGIMTELNRIYHKSKQVVSLLS</sequence>
<evidence type="ECO:0000313" key="3">
    <source>
        <dbReference type="Proteomes" id="UP001176961"/>
    </source>
</evidence>
<accession>A0AA36GKH0</accession>
<evidence type="ECO:0000313" key="2">
    <source>
        <dbReference type="EMBL" id="CAJ0592392.1"/>
    </source>
</evidence>
<organism evidence="2 3">
    <name type="scientific">Cylicocyclus nassatus</name>
    <name type="common">Nematode worm</name>
    <dbReference type="NCBI Taxonomy" id="53992"/>
    <lineage>
        <taxon>Eukaryota</taxon>
        <taxon>Metazoa</taxon>
        <taxon>Ecdysozoa</taxon>
        <taxon>Nematoda</taxon>
        <taxon>Chromadorea</taxon>
        <taxon>Rhabditida</taxon>
        <taxon>Rhabditina</taxon>
        <taxon>Rhabditomorpha</taxon>
        <taxon>Strongyloidea</taxon>
        <taxon>Strongylidae</taxon>
        <taxon>Cylicocyclus</taxon>
    </lineage>
</organism>
<gene>
    <name evidence="2" type="ORF">CYNAS_LOCUS4375</name>
</gene>
<proteinExistence type="predicted"/>
<dbReference type="Proteomes" id="UP001176961">
    <property type="component" value="Unassembled WGS sequence"/>
</dbReference>
<name>A0AA36GKH0_CYLNA</name>
<dbReference type="EMBL" id="CATQJL010000102">
    <property type="protein sequence ID" value="CAJ0592392.1"/>
    <property type="molecule type" value="Genomic_DNA"/>
</dbReference>
<keyword evidence="3" id="KW-1185">Reference proteome</keyword>
<comment type="caution">
    <text evidence="2">The sequence shown here is derived from an EMBL/GenBank/DDBJ whole genome shotgun (WGS) entry which is preliminary data.</text>
</comment>
<dbReference type="AlphaFoldDB" id="A0AA36GKH0"/>
<protein>
    <recommendedName>
        <fullName evidence="1">Replication-associated protein ORF2/G2P domain-containing protein</fullName>
    </recommendedName>
</protein>
<dbReference type="Pfam" id="PF23343">
    <property type="entry name" value="REP_ORF2-G2P"/>
    <property type="match status" value="1"/>
</dbReference>
<evidence type="ECO:0000259" key="1">
    <source>
        <dbReference type="Pfam" id="PF23343"/>
    </source>
</evidence>
<feature type="domain" description="Replication-associated protein ORF2/G2P" evidence="1">
    <location>
        <begin position="6"/>
        <end position="117"/>
    </location>
</feature>
<dbReference type="InterPro" id="IPR056906">
    <property type="entry name" value="ORF2/G2P_dom"/>
</dbReference>
<reference evidence="2" key="1">
    <citation type="submission" date="2023-07" db="EMBL/GenBank/DDBJ databases">
        <authorList>
            <consortium name="CYATHOMIX"/>
        </authorList>
    </citation>
    <scope>NUCLEOTIDE SEQUENCE</scope>
    <source>
        <strain evidence="2">N/A</strain>
    </source>
</reference>